<dbReference type="AlphaFoldDB" id="A0A9Q8QAH1"/>
<keyword evidence="2" id="KW-0812">Transmembrane</keyword>
<proteinExistence type="predicted"/>
<name>A0A9Q8QAH1_9HYPO</name>
<dbReference type="RefSeq" id="XP_047838960.1">
    <property type="nucleotide sequence ID" value="XM_047982990.1"/>
</dbReference>
<protein>
    <submittedName>
        <fullName evidence="3">Uncharacterized protein</fullName>
    </submittedName>
</protein>
<keyword evidence="2" id="KW-0472">Membrane</keyword>
<evidence type="ECO:0000313" key="4">
    <source>
        <dbReference type="Proteomes" id="UP000829364"/>
    </source>
</evidence>
<accession>A0A9Q8QAH1</accession>
<evidence type="ECO:0000256" key="2">
    <source>
        <dbReference type="SAM" id="Phobius"/>
    </source>
</evidence>
<keyword evidence="4" id="KW-1185">Reference proteome</keyword>
<reference evidence="3" key="1">
    <citation type="submission" date="2021-11" db="EMBL/GenBank/DDBJ databases">
        <title>Purpureocillium_takamizusanense_genome.</title>
        <authorList>
            <person name="Nguyen N.-H."/>
        </authorList>
    </citation>
    <scope>NUCLEOTIDE SEQUENCE</scope>
    <source>
        <strain evidence="3">PT3</strain>
    </source>
</reference>
<dbReference type="GeneID" id="72063970"/>
<evidence type="ECO:0000256" key="1">
    <source>
        <dbReference type="SAM" id="MobiDB-lite"/>
    </source>
</evidence>
<feature type="transmembrane region" description="Helical" evidence="2">
    <location>
        <begin position="12"/>
        <end position="28"/>
    </location>
</feature>
<dbReference type="KEGG" id="ptkz:JDV02_002009"/>
<feature type="region of interest" description="Disordered" evidence="1">
    <location>
        <begin position="41"/>
        <end position="65"/>
    </location>
</feature>
<feature type="compositionally biased region" description="Basic and acidic residues" evidence="1">
    <location>
        <begin position="344"/>
        <end position="361"/>
    </location>
</feature>
<evidence type="ECO:0000313" key="3">
    <source>
        <dbReference type="EMBL" id="UNI15479.1"/>
    </source>
</evidence>
<keyword evidence="2" id="KW-1133">Transmembrane helix</keyword>
<dbReference type="OrthoDB" id="3527108at2759"/>
<sequence>MSAILSVRGARALLVAAFFMAVTLIFTLRDGYRFSATRGQVDSAAPKENTDGDKPQPPEVKYIPSPTWTPPAVRDPFPALATATAAPAIPPWNTPKPGLHTHYGLDYQPPLFIGFTRTWPILLQAVVSYITAGWPPSSIHVVENTGVQHANAEGMLTLQNPFFLNHTQLRLLGVNVVRAPVLMNFAQLQNYFTYLARENNWPWYFWSHMDVLVLSYEDGLEGVTPRAGDKGYKTVYELCLAELNATRHGDDKDRWADRFFAYDHLTLVNRAAYDAVGGWDTFIPYYMNDCDMHSRLLMGGWTQRDALAGIVTDVSAVLDDFGAFYRDPSISPTFTDPNPPPPPPRKDEAKDDGKKSKREVAEIGGRTGKNAVPTNEETDYWIRLRETANSMFHYKHGSRGRNTWQLGQQGGVGEPFYYPARGVAEAIDVLTEAGREVFRRKWGHRDCDLLTGTRLKADDQWRVEKDW</sequence>
<dbReference type="EMBL" id="CP086355">
    <property type="protein sequence ID" value="UNI15479.1"/>
    <property type="molecule type" value="Genomic_DNA"/>
</dbReference>
<dbReference type="Proteomes" id="UP000829364">
    <property type="component" value="Chromosome 2"/>
</dbReference>
<feature type="region of interest" description="Disordered" evidence="1">
    <location>
        <begin position="329"/>
        <end position="372"/>
    </location>
</feature>
<organism evidence="3 4">
    <name type="scientific">Purpureocillium takamizusanense</name>
    <dbReference type="NCBI Taxonomy" id="2060973"/>
    <lineage>
        <taxon>Eukaryota</taxon>
        <taxon>Fungi</taxon>
        <taxon>Dikarya</taxon>
        <taxon>Ascomycota</taxon>
        <taxon>Pezizomycotina</taxon>
        <taxon>Sordariomycetes</taxon>
        <taxon>Hypocreomycetidae</taxon>
        <taxon>Hypocreales</taxon>
        <taxon>Ophiocordycipitaceae</taxon>
        <taxon>Purpureocillium</taxon>
    </lineage>
</organism>
<gene>
    <name evidence="3" type="ORF">JDV02_002009</name>
</gene>